<dbReference type="EMBL" id="MRUL01000005">
    <property type="protein sequence ID" value="OON40259.1"/>
    <property type="molecule type" value="Genomic_DNA"/>
</dbReference>
<dbReference type="GO" id="GO:0022857">
    <property type="term" value="F:transmembrane transporter activity"/>
    <property type="evidence" value="ECO:0007669"/>
    <property type="project" value="InterPro"/>
</dbReference>
<feature type="transmembrane region" description="Helical" evidence="6">
    <location>
        <begin position="213"/>
        <end position="233"/>
    </location>
</feature>
<name>A0A1S8YMA5_9GAMM</name>
<dbReference type="InterPro" id="IPR011701">
    <property type="entry name" value="MFS"/>
</dbReference>
<feature type="transmembrane region" description="Helical" evidence="6">
    <location>
        <begin position="338"/>
        <end position="361"/>
    </location>
</feature>
<dbReference type="Gene3D" id="1.20.1250.20">
    <property type="entry name" value="MFS general substrate transporter like domains"/>
    <property type="match status" value="1"/>
</dbReference>
<keyword evidence="9" id="KW-1185">Reference proteome</keyword>
<dbReference type="InterPro" id="IPR036259">
    <property type="entry name" value="MFS_trans_sf"/>
</dbReference>
<keyword evidence="4 6" id="KW-1133">Transmembrane helix</keyword>
<sequence>MSNEDLSTTVNAEPAWLAVFSLAMGVFGLLTAEYLPASLLTPMAAELGVPQALAGQAVTVTAVSALLAGLLVPALTRRFDRRRVLLSFTLLMIVSNLLVALSSSLLMLLAMRTLLGIALGGFWSMAAAVAMRLVPEKRLPRALAIIFSGIAVGTVVSIPLGSYLGGLYGWRSAFWAAAAVGGVTLSFQLLTLPRMAPRRVTQTASVVALLRRPGIGIGMLGCVLAHTGQYALFTYIRPALESVVAVGIDQLSLLLLGFGVANFAGTLLAGWLMERSLHLTLIVMPALVGVAALSIILLPVTLNGLMILVALWGLAFGGVPVAWSNWVTRVLPDQAESAGGMVVASVQCSIASGAALGGIMFSAGGVTTVFITASAIMLTAAALIALRVSTRLPCCPATQN</sequence>
<evidence type="ECO:0000256" key="5">
    <source>
        <dbReference type="ARBA" id="ARBA00023136"/>
    </source>
</evidence>
<dbReference type="PANTHER" id="PTHR43124">
    <property type="entry name" value="PURINE EFFLUX PUMP PBUE"/>
    <property type="match status" value="1"/>
</dbReference>
<dbReference type="PROSITE" id="PS50850">
    <property type="entry name" value="MFS"/>
    <property type="match status" value="1"/>
</dbReference>
<accession>A0A1S8YMA5</accession>
<feature type="transmembrane region" description="Helical" evidence="6">
    <location>
        <begin position="173"/>
        <end position="192"/>
    </location>
</feature>
<evidence type="ECO:0000259" key="7">
    <source>
        <dbReference type="PROSITE" id="PS50850"/>
    </source>
</evidence>
<feature type="transmembrane region" description="Helical" evidence="6">
    <location>
        <begin position="304"/>
        <end position="326"/>
    </location>
</feature>
<organism evidence="8 9">
    <name type="scientific">Izhakiella australiensis</name>
    <dbReference type="NCBI Taxonomy" id="1926881"/>
    <lineage>
        <taxon>Bacteria</taxon>
        <taxon>Pseudomonadati</taxon>
        <taxon>Pseudomonadota</taxon>
        <taxon>Gammaproteobacteria</taxon>
        <taxon>Enterobacterales</taxon>
        <taxon>Erwiniaceae</taxon>
        <taxon>Izhakiella</taxon>
    </lineage>
</organism>
<keyword evidence="5 6" id="KW-0472">Membrane</keyword>
<comment type="caution">
    <text evidence="8">The sequence shown here is derived from an EMBL/GenBank/DDBJ whole genome shotgun (WGS) entry which is preliminary data.</text>
</comment>
<feature type="transmembrane region" description="Helical" evidence="6">
    <location>
        <begin position="142"/>
        <end position="161"/>
    </location>
</feature>
<dbReference type="PANTHER" id="PTHR43124:SF5">
    <property type="entry name" value="PURINE RIBONUCLEOSIDE EFFLUX PUMP NEPI"/>
    <property type="match status" value="1"/>
</dbReference>
<dbReference type="SUPFAM" id="SSF103473">
    <property type="entry name" value="MFS general substrate transporter"/>
    <property type="match status" value="1"/>
</dbReference>
<feature type="transmembrane region" description="Helical" evidence="6">
    <location>
        <begin position="12"/>
        <end position="32"/>
    </location>
</feature>
<reference evidence="8 9" key="1">
    <citation type="submission" date="2016-12" db="EMBL/GenBank/DDBJ databases">
        <title>Izhakiella australiana sp. nov. of genus Izhakiella isolated from Australian desert.</title>
        <authorList>
            <person name="Ji M."/>
        </authorList>
    </citation>
    <scope>NUCLEOTIDE SEQUENCE [LARGE SCALE GENOMIC DNA]</scope>
    <source>
        <strain evidence="8 9">D4N98</strain>
    </source>
</reference>
<feature type="transmembrane region" description="Helical" evidence="6">
    <location>
        <begin position="253"/>
        <end position="272"/>
    </location>
</feature>
<dbReference type="GO" id="GO:0005886">
    <property type="term" value="C:plasma membrane"/>
    <property type="evidence" value="ECO:0007669"/>
    <property type="project" value="UniProtKB-SubCell"/>
</dbReference>
<evidence type="ECO:0000256" key="3">
    <source>
        <dbReference type="ARBA" id="ARBA00022692"/>
    </source>
</evidence>
<dbReference type="Pfam" id="PF07690">
    <property type="entry name" value="MFS_1"/>
    <property type="match status" value="1"/>
</dbReference>
<keyword evidence="3 6" id="KW-0812">Transmembrane</keyword>
<feature type="transmembrane region" description="Helical" evidence="6">
    <location>
        <begin position="52"/>
        <end position="72"/>
    </location>
</feature>
<evidence type="ECO:0000256" key="4">
    <source>
        <dbReference type="ARBA" id="ARBA00022989"/>
    </source>
</evidence>
<dbReference type="RefSeq" id="WP_078002588.1">
    <property type="nucleotide sequence ID" value="NZ_MRUL01000005.1"/>
</dbReference>
<proteinExistence type="predicted"/>
<evidence type="ECO:0000313" key="8">
    <source>
        <dbReference type="EMBL" id="OON40259.1"/>
    </source>
</evidence>
<feature type="transmembrane region" description="Helical" evidence="6">
    <location>
        <begin position="367"/>
        <end position="386"/>
    </location>
</feature>
<gene>
    <name evidence="8" type="ORF">BTJ39_10230</name>
</gene>
<feature type="transmembrane region" description="Helical" evidence="6">
    <location>
        <begin position="84"/>
        <end position="108"/>
    </location>
</feature>
<evidence type="ECO:0000256" key="1">
    <source>
        <dbReference type="ARBA" id="ARBA00004651"/>
    </source>
</evidence>
<evidence type="ECO:0000313" key="9">
    <source>
        <dbReference type="Proteomes" id="UP000190667"/>
    </source>
</evidence>
<dbReference type="AlphaFoldDB" id="A0A1S8YMA5"/>
<dbReference type="OrthoDB" id="9812189at2"/>
<keyword evidence="2" id="KW-1003">Cell membrane</keyword>
<comment type="subcellular location">
    <subcellularLocation>
        <location evidence="1">Cell membrane</location>
        <topology evidence="1">Multi-pass membrane protein</topology>
    </subcellularLocation>
</comment>
<dbReference type="InterPro" id="IPR050189">
    <property type="entry name" value="MFS_Efflux_Transporters"/>
</dbReference>
<dbReference type="InterPro" id="IPR020846">
    <property type="entry name" value="MFS_dom"/>
</dbReference>
<protein>
    <submittedName>
        <fullName evidence="8">MFS transporter</fullName>
    </submittedName>
</protein>
<dbReference type="STRING" id="1926881.BTJ39_10230"/>
<evidence type="ECO:0000256" key="2">
    <source>
        <dbReference type="ARBA" id="ARBA00022475"/>
    </source>
</evidence>
<dbReference type="CDD" id="cd17324">
    <property type="entry name" value="MFS_NepI_like"/>
    <property type="match status" value="1"/>
</dbReference>
<feature type="domain" description="Major facilitator superfamily (MFS) profile" evidence="7">
    <location>
        <begin position="18"/>
        <end position="392"/>
    </location>
</feature>
<feature type="transmembrane region" description="Helical" evidence="6">
    <location>
        <begin position="114"/>
        <end position="135"/>
    </location>
</feature>
<evidence type="ECO:0000256" key="6">
    <source>
        <dbReference type="SAM" id="Phobius"/>
    </source>
</evidence>
<feature type="transmembrane region" description="Helical" evidence="6">
    <location>
        <begin position="279"/>
        <end position="298"/>
    </location>
</feature>
<dbReference type="Proteomes" id="UP000190667">
    <property type="component" value="Unassembled WGS sequence"/>
</dbReference>